<feature type="region of interest" description="Disordered" evidence="1">
    <location>
        <begin position="1"/>
        <end position="31"/>
    </location>
</feature>
<gene>
    <name evidence="2" type="ORF">NDR86_00650</name>
</gene>
<comment type="caution">
    <text evidence="2">The sequence shown here is derived from an EMBL/GenBank/DDBJ whole genome shotgun (WGS) entry which is preliminary data.</text>
</comment>
<dbReference type="AlphaFoldDB" id="A0A9X2E0X0"/>
<keyword evidence="3" id="KW-1185">Reference proteome</keyword>
<evidence type="ECO:0000313" key="3">
    <source>
        <dbReference type="Proteomes" id="UP001139157"/>
    </source>
</evidence>
<dbReference type="Proteomes" id="UP001139157">
    <property type="component" value="Unassembled WGS sequence"/>
</dbReference>
<reference evidence="2" key="1">
    <citation type="submission" date="2022-06" db="EMBL/GenBank/DDBJ databases">
        <title>Novel species in genus nocardia.</title>
        <authorList>
            <person name="Li F."/>
        </authorList>
    </citation>
    <scope>NUCLEOTIDE SEQUENCE</scope>
    <source>
        <strain evidence="2">CDC141</strain>
    </source>
</reference>
<accession>A0A9X2E0X0</accession>
<dbReference type="RefSeq" id="WP_251908858.1">
    <property type="nucleotide sequence ID" value="NZ_JAMRXG010000001.1"/>
</dbReference>
<sequence length="48" mass="5618">MPRSRPAAEESGDEPAEEQQTAWEPSITMSREEIEEYRAKLRAQYHEP</sequence>
<evidence type="ECO:0000256" key="1">
    <source>
        <dbReference type="SAM" id="MobiDB-lite"/>
    </source>
</evidence>
<evidence type="ECO:0000313" key="2">
    <source>
        <dbReference type="EMBL" id="MCM6771977.1"/>
    </source>
</evidence>
<dbReference type="EMBL" id="JAMRXG010000001">
    <property type="protein sequence ID" value="MCM6771977.1"/>
    <property type="molecule type" value="Genomic_DNA"/>
</dbReference>
<organism evidence="2 3">
    <name type="scientific">Nocardia pulmonis</name>
    <dbReference type="NCBI Taxonomy" id="2951408"/>
    <lineage>
        <taxon>Bacteria</taxon>
        <taxon>Bacillati</taxon>
        <taxon>Actinomycetota</taxon>
        <taxon>Actinomycetes</taxon>
        <taxon>Mycobacteriales</taxon>
        <taxon>Nocardiaceae</taxon>
        <taxon>Nocardia</taxon>
    </lineage>
</organism>
<name>A0A9X2E0X0_9NOCA</name>
<protein>
    <submittedName>
        <fullName evidence="2">Uncharacterized protein</fullName>
    </submittedName>
</protein>
<proteinExistence type="predicted"/>
<feature type="compositionally biased region" description="Polar residues" evidence="1">
    <location>
        <begin position="18"/>
        <end position="29"/>
    </location>
</feature>